<organism evidence="6 7">
    <name type="scientific">Methanococcus voltae</name>
    <dbReference type="NCBI Taxonomy" id="2188"/>
    <lineage>
        <taxon>Archaea</taxon>
        <taxon>Methanobacteriati</taxon>
        <taxon>Methanobacteriota</taxon>
        <taxon>Methanomada group</taxon>
        <taxon>Methanococci</taxon>
        <taxon>Methanococcales</taxon>
        <taxon>Methanococcaceae</taxon>
        <taxon>Methanococcus</taxon>
    </lineage>
</organism>
<proteinExistence type="predicted"/>
<reference evidence="6" key="1">
    <citation type="submission" date="2021-03" db="EMBL/GenBank/DDBJ databases">
        <title>Genomic Encyclopedia of Type Strains, Phase IV (KMG-V): Genome sequencing to study the core and pangenomes of soil and plant-associated prokaryotes.</title>
        <authorList>
            <person name="Whitman W."/>
        </authorList>
    </citation>
    <scope>NUCLEOTIDE SEQUENCE</scope>
    <source>
        <strain evidence="6">C4</strain>
    </source>
</reference>
<dbReference type="PROSITE" id="PS51379">
    <property type="entry name" value="4FE4S_FER_2"/>
    <property type="match status" value="1"/>
</dbReference>
<dbReference type="SUPFAM" id="SSF54862">
    <property type="entry name" value="4Fe-4S ferredoxins"/>
    <property type="match status" value="1"/>
</dbReference>
<dbReference type="Pfam" id="PF00037">
    <property type="entry name" value="Fer4"/>
    <property type="match status" value="1"/>
</dbReference>
<gene>
    <name evidence="6" type="ORF">J3E07_000723</name>
</gene>
<evidence type="ECO:0000313" key="7">
    <source>
        <dbReference type="Proteomes" id="UP000740329"/>
    </source>
</evidence>
<dbReference type="GO" id="GO:0046872">
    <property type="term" value="F:metal ion binding"/>
    <property type="evidence" value="ECO:0007669"/>
    <property type="project" value="UniProtKB-KW"/>
</dbReference>
<evidence type="ECO:0000313" key="6">
    <source>
        <dbReference type="EMBL" id="MBP2201325.1"/>
    </source>
</evidence>
<dbReference type="PANTHER" id="PTHR43687">
    <property type="entry name" value="ADENYLYLSULFATE REDUCTASE, BETA SUBUNIT"/>
    <property type="match status" value="1"/>
</dbReference>
<feature type="domain" description="4Fe-4S ferredoxin-type" evidence="5">
    <location>
        <begin position="70"/>
        <end position="99"/>
    </location>
</feature>
<dbReference type="InterPro" id="IPR050572">
    <property type="entry name" value="Fe-S_Ferredoxin"/>
</dbReference>
<dbReference type="InterPro" id="IPR017896">
    <property type="entry name" value="4Fe4S_Fe-S-bd"/>
</dbReference>
<evidence type="ECO:0000256" key="2">
    <source>
        <dbReference type="ARBA" id="ARBA00022723"/>
    </source>
</evidence>
<evidence type="ECO:0000256" key="3">
    <source>
        <dbReference type="ARBA" id="ARBA00023004"/>
    </source>
</evidence>
<evidence type="ECO:0000259" key="5">
    <source>
        <dbReference type="PROSITE" id="PS51379"/>
    </source>
</evidence>
<sequence>MKKIKQSMILNMEIKKIAEKLDLNELKEAYVESYKNLRAYYISTYQNFYEAIKEIQYPEYDNLKREDINWYPQIDYKKCINCKECINFCPKGVYTLKNDTVIVEYPYSCVINCTGCVSHACNFGAISFPKKIKKTIDI</sequence>
<dbReference type="Gene3D" id="3.30.70.20">
    <property type="match status" value="1"/>
</dbReference>
<keyword evidence="2" id="KW-0479">Metal-binding</keyword>
<dbReference type="EMBL" id="JAGGMV010000001">
    <property type="protein sequence ID" value="MBP2201325.1"/>
    <property type="molecule type" value="Genomic_DNA"/>
</dbReference>
<dbReference type="Proteomes" id="UP000740329">
    <property type="component" value="Unassembled WGS sequence"/>
</dbReference>
<dbReference type="RefSeq" id="WP_245314807.1">
    <property type="nucleotide sequence ID" value="NZ_JAGGMV010000001.1"/>
</dbReference>
<keyword evidence="3" id="KW-0408">Iron</keyword>
<keyword evidence="4" id="KW-0411">Iron-sulfur</keyword>
<comment type="caution">
    <text evidence="6">The sequence shown here is derived from an EMBL/GenBank/DDBJ whole genome shotgun (WGS) entry which is preliminary data.</text>
</comment>
<accession>A0A8J7RGZ8</accession>
<dbReference type="AlphaFoldDB" id="A0A8J7RGZ8"/>
<evidence type="ECO:0000256" key="4">
    <source>
        <dbReference type="ARBA" id="ARBA00023014"/>
    </source>
</evidence>
<evidence type="ECO:0000256" key="1">
    <source>
        <dbReference type="ARBA" id="ARBA00022485"/>
    </source>
</evidence>
<dbReference type="GO" id="GO:0016491">
    <property type="term" value="F:oxidoreductase activity"/>
    <property type="evidence" value="ECO:0007669"/>
    <property type="project" value="UniProtKB-ARBA"/>
</dbReference>
<dbReference type="PROSITE" id="PS00198">
    <property type="entry name" value="4FE4S_FER_1"/>
    <property type="match status" value="1"/>
</dbReference>
<name>A0A8J7RGZ8_METVO</name>
<protein>
    <submittedName>
        <fullName evidence="6">NAD-dependent dihydropyrimidine dehydrogenase PreA subunit</fullName>
    </submittedName>
</protein>
<dbReference type="PANTHER" id="PTHR43687:SF2">
    <property type="entry name" value="FERREDOXIN 3"/>
    <property type="match status" value="1"/>
</dbReference>
<dbReference type="InterPro" id="IPR017900">
    <property type="entry name" value="4Fe4S_Fe_S_CS"/>
</dbReference>
<keyword evidence="1" id="KW-0004">4Fe-4S</keyword>
<dbReference type="GO" id="GO:0051539">
    <property type="term" value="F:4 iron, 4 sulfur cluster binding"/>
    <property type="evidence" value="ECO:0007669"/>
    <property type="project" value="UniProtKB-KW"/>
</dbReference>